<dbReference type="InterPro" id="IPR040255">
    <property type="entry name" value="Non-specific_endonuclease"/>
</dbReference>
<dbReference type="InterPro" id="IPR044925">
    <property type="entry name" value="His-Me_finger_sf"/>
</dbReference>
<feature type="domain" description="DNA/RNA non-specific endonuclease/pyrophosphatase/phosphodiesterase" evidence="7">
    <location>
        <begin position="72"/>
        <end position="283"/>
    </location>
</feature>
<evidence type="ECO:0000259" key="6">
    <source>
        <dbReference type="SMART" id="SM00477"/>
    </source>
</evidence>
<dbReference type="Gene3D" id="3.40.570.10">
    <property type="entry name" value="Extracellular Endonuclease, subunit A"/>
    <property type="match status" value="1"/>
</dbReference>
<keyword evidence="5" id="KW-0479">Metal-binding</keyword>
<proteinExistence type="inferred from homology"/>
<dbReference type="GO" id="GO:0000014">
    <property type="term" value="F:single-stranded DNA endodeoxyribonuclease activity"/>
    <property type="evidence" value="ECO:0007669"/>
    <property type="project" value="TreeGrafter"/>
</dbReference>
<evidence type="ECO:0000256" key="3">
    <source>
        <dbReference type="ARBA" id="ARBA00022759"/>
    </source>
</evidence>
<name>A0AAV2AY70_9ARAC</name>
<dbReference type="GO" id="GO:0004521">
    <property type="term" value="F:RNA endonuclease activity"/>
    <property type="evidence" value="ECO:0007669"/>
    <property type="project" value="TreeGrafter"/>
</dbReference>
<dbReference type="Pfam" id="PF01223">
    <property type="entry name" value="Endonuclease_NS"/>
    <property type="match status" value="1"/>
</dbReference>
<dbReference type="InterPro" id="IPR001604">
    <property type="entry name" value="Endo_G_ENPP1-like_dom"/>
</dbReference>
<dbReference type="GO" id="GO:0003676">
    <property type="term" value="F:nucleic acid binding"/>
    <property type="evidence" value="ECO:0007669"/>
    <property type="project" value="InterPro"/>
</dbReference>
<evidence type="ECO:0000259" key="7">
    <source>
        <dbReference type="SMART" id="SM00892"/>
    </source>
</evidence>
<keyword evidence="2" id="KW-0540">Nuclease</keyword>
<gene>
    <name evidence="8" type="ORF">LARSCL_LOCUS15677</name>
</gene>
<dbReference type="InterPro" id="IPR044929">
    <property type="entry name" value="DNA/RNA_non-sp_Endonuclease_sf"/>
</dbReference>
<keyword evidence="3" id="KW-0255">Endonuclease</keyword>
<reference evidence="8 9" key="1">
    <citation type="submission" date="2024-04" db="EMBL/GenBank/DDBJ databases">
        <authorList>
            <person name="Rising A."/>
            <person name="Reimegard J."/>
            <person name="Sonavane S."/>
            <person name="Akerstrom W."/>
            <person name="Nylinder S."/>
            <person name="Hedman E."/>
            <person name="Kallberg Y."/>
        </authorList>
    </citation>
    <scope>NUCLEOTIDE SEQUENCE [LARGE SCALE GENOMIC DNA]</scope>
</reference>
<dbReference type="GO" id="GO:0005634">
    <property type="term" value="C:nucleus"/>
    <property type="evidence" value="ECO:0007669"/>
    <property type="project" value="TreeGrafter"/>
</dbReference>
<evidence type="ECO:0000313" key="8">
    <source>
        <dbReference type="EMBL" id="CAL1289003.1"/>
    </source>
</evidence>
<feature type="binding site" evidence="5">
    <location>
        <position position="172"/>
    </location>
    <ligand>
        <name>Mg(2+)</name>
        <dbReference type="ChEBI" id="CHEBI:18420"/>
        <note>catalytic</note>
    </ligand>
</feature>
<keyword evidence="9" id="KW-1185">Reference proteome</keyword>
<dbReference type="SUPFAM" id="SSF54060">
    <property type="entry name" value="His-Me finger endonucleases"/>
    <property type="match status" value="1"/>
</dbReference>
<dbReference type="SMART" id="SM00892">
    <property type="entry name" value="Endonuclease_NS"/>
    <property type="match status" value="1"/>
</dbReference>
<dbReference type="AlphaFoldDB" id="A0AAV2AY70"/>
<dbReference type="GO" id="GO:0006309">
    <property type="term" value="P:apoptotic DNA fragmentation"/>
    <property type="evidence" value="ECO:0007669"/>
    <property type="project" value="TreeGrafter"/>
</dbReference>
<dbReference type="SMART" id="SM00477">
    <property type="entry name" value="NUC"/>
    <property type="match status" value="1"/>
</dbReference>
<dbReference type="GO" id="GO:0046872">
    <property type="term" value="F:metal ion binding"/>
    <property type="evidence" value="ECO:0007669"/>
    <property type="project" value="UniProtKB-KW"/>
</dbReference>
<evidence type="ECO:0000256" key="5">
    <source>
        <dbReference type="PIRSR" id="PIRSR640255-2"/>
    </source>
</evidence>
<evidence type="ECO:0000313" key="9">
    <source>
        <dbReference type="Proteomes" id="UP001497382"/>
    </source>
</evidence>
<dbReference type="PANTHER" id="PTHR13966">
    <property type="entry name" value="ENDONUCLEASE RELATED"/>
    <property type="match status" value="1"/>
</dbReference>
<comment type="caution">
    <text evidence="8">The sequence shown here is derived from an EMBL/GenBank/DDBJ whole genome shotgun (WGS) entry which is preliminary data.</text>
</comment>
<evidence type="ECO:0000256" key="1">
    <source>
        <dbReference type="ARBA" id="ARBA00010052"/>
    </source>
</evidence>
<accession>A0AAV2AY70</accession>
<feature type="domain" description="ENPP1-3/EXOG-like endonuclease/phosphodiesterase" evidence="6">
    <location>
        <begin position="73"/>
        <end position="283"/>
    </location>
</feature>
<sequence length="298" mass="34549">MAVAGPGDIVELWDSNRTNNEYSSTDQNNLNPLGGDNILERYTPEMYIYDLPPCTTEQIMEFGYPSRDNIIEKYGYVLSYNTDRKVTNWVYECLTADQIQHKCQEYLSRKSYRQFFEDLDLDPAARATIDDYKNSGYARGHLAAARNRIYNINAYENTYCLSNIVPMFTNVNAIIEKLETRARKLAVNKGKIYCCTGTIFYESVPIFIKPGSDVQVPHAFFKTILYENKDSDFKYNLQSFQVKNSPDLDSSFDITTCVKTYKRRLRAINRDTGLDILRNLSMNEVKDVLHGRYRNFGR</sequence>
<keyword evidence="3" id="KW-0378">Hydrolase</keyword>
<protein>
    <submittedName>
        <fullName evidence="8">Uncharacterized protein</fullName>
    </submittedName>
</protein>
<dbReference type="GO" id="GO:0005743">
    <property type="term" value="C:mitochondrial inner membrane"/>
    <property type="evidence" value="ECO:0007669"/>
    <property type="project" value="TreeGrafter"/>
</dbReference>
<dbReference type="EMBL" id="CAXIEN010000241">
    <property type="protein sequence ID" value="CAL1289003.1"/>
    <property type="molecule type" value="Genomic_DNA"/>
</dbReference>
<dbReference type="InterPro" id="IPR020821">
    <property type="entry name" value="ENPP1-3/EXOG-like_nuc-like"/>
</dbReference>
<organism evidence="8 9">
    <name type="scientific">Larinioides sclopetarius</name>
    <dbReference type="NCBI Taxonomy" id="280406"/>
    <lineage>
        <taxon>Eukaryota</taxon>
        <taxon>Metazoa</taxon>
        <taxon>Ecdysozoa</taxon>
        <taxon>Arthropoda</taxon>
        <taxon>Chelicerata</taxon>
        <taxon>Arachnida</taxon>
        <taxon>Araneae</taxon>
        <taxon>Araneomorphae</taxon>
        <taxon>Entelegynae</taxon>
        <taxon>Araneoidea</taxon>
        <taxon>Araneidae</taxon>
        <taxon>Larinioides</taxon>
    </lineage>
</organism>
<dbReference type="PANTHER" id="PTHR13966:SF5">
    <property type="entry name" value="ENDONUCLEASE G, MITOCHONDRIAL"/>
    <property type="match status" value="1"/>
</dbReference>
<evidence type="ECO:0000256" key="2">
    <source>
        <dbReference type="ARBA" id="ARBA00022722"/>
    </source>
</evidence>
<feature type="active site" description="Proton acceptor" evidence="4">
    <location>
        <position position="141"/>
    </location>
</feature>
<comment type="similarity">
    <text evidence="1">Belongs to the DNA/RNA non-specific endonuclease family.</text>
</comment>
<evidence type="ECO:0000256" key="4">
    <source>
        <dbReference type="PIRSR" id="PIRSR640255-1"/>
    </source>
</evidence>
<dbReference type="Proteomes" id="UP001497382">
    <property type="component" value="Unassembled WGS sequence"/>
</dbReference>